<keyword evidence="2 7" id="KW-0812">Transmembrane</keyword>
<keyword evidence="10" id="KW-1185">Reference proteome</keyword>
<dbReference type="InterPro" id="IPR052337">
    <property type="entry name" value="SAT4-like"/>
</dbReference>
<comment type="subcellular location">
    <subcellularLocation>
        <location evidence="1">Membrane</location>
        <topology evidence="1">Multi-pass membrane protein</topology>
    </subcellularLocation>
</comment>
<feature type="domain" description="Rhodopsin" evidence="8">
    <location>
        <begin position="28"/>
        <end position="274"/>
    </location>
</feature>
<dbReference type="AlphaFoldDB" id="A0A5N7B6Z2"/>
<evidence type="ECO:0000256" key="7">
    <source>
        <dbReference type="SAM" id="Phobius"/>
    </source>
</evidence>
<evidence type="ECO:0000313" key="10">
    <source>
        <dbReference type="Proteomes" id="UP000326198"/>
    </source>
</evidence>
<proteinExistence type="inferred from homology"/>
<reference evidence="9 10" key="1">
    <citation type="submission" date="2019-04" db="EMBL/GenBank/DDBJ databases">
        <title>Friends and foes A comparative genomics studyof 23 Aspergillus species from section Flavi.</title>
        <authorList>
            <consortium name="DOE Joint Genome Institute"/>
            <person name="Kjaerbolling I."/>
            <person name="Vesth T."/>
            <person name="Frisvad J.C."/>
            <person name="Nybo J.L."/>
            <person name="Theobald S."/>
            <person name="Kildgaard S."/>
            <person name="Isbrandt T."/>
            <person name="Kuo A."/>
            <person name="Sato A."/>
            <person name="Lyhne E.K."/>
            <person name="Kogle M.E."/>
            <person name="Wiebenga A."/>
            <person name="Kun R.S."/>
            <person name="Lubbers R.J."/>
            <person name="Makela M.R."/>
            <person name="Barry K."/>
            <person name="Chovatia M."/>
            <person name="Clum A."/>
            <person name="Daum C."/>
            <person name="Haridas S."/>
            <person name="He G."/>
            <person name="LaButti K."/>
            <person name="Lipzen A."/>
            <person name="Mondo S."/>
            <person name="Riley R."/>
            <person name="Salamov A."/>
            <person name="Simmons B.A."/>
            <person name="Magnuson J.K."/>
            <person name="Henrissat B."/>
            <person name="Mortensen U.H."/>
            <person name="Larsen T.O."/>
            <person name="Devries R.P."/>
            <person name="Grigoriev I.V."/>
            <person name="Machida M."/>
            <person name="Baker S.E."/>
            <person name="Andersen M.R."/>
        </authorList>
    </citation>
    <scope>NUCLEOTIDE SEQUENCE [LARGE SCALE GENOMIC DNA]</scope>
    <source>
        <strain evidence="9 10">IBT 29228</strain>
    </source>
</reference>
<feature type="compositionally biased region" description="Polar residues" evidence="6">
    <location>
        <begin position="310"/>
        <end position="319"/>
    </location>
</feature>
<dbReference type="PANTHER" id="PTHR33048">
    <property type="entry name" value="PTH11-LIKE INTEGRAL MEMBRANE PROTEIN (AFU_ORTHOLOGUE AFUA_5G11245)"/>
    <property type="match status" value="1"/>
</dbReference>
<dbReference type="Proteomes" id="UP000326198">
    <property type="component" value="Unassembled WGS sequence"/>
</dbReference>
<comment type="similarity">
    <text evidence="5">Belongs to the SAT4 family.</text>
</comment>
<evidence type="ECO:0000256" key="4">
    <source>
        <dbReference type="ARBA" id="ARBA00023136"/>
    </source>
</evidence>
<keyword evidence="4 7" id="KW-0472">Membrane</keyword>
<dbReference type="PANTHER" id="PTHR33048:SF31">
    <property type="entry name" value="INTEGRAL MEMBRANE PROTEIN"/>
    <property type="match status" value="1"/>
</dbReference>
<gene>
    <name evidence="9" type="ORF">BDV26DRAFT_293110</name>
</gene>
<accession>A0A5N7B6Z2</accession>
<evidence type="ECO:0000256" key="1">
    <source>
        <dbReference type="ARBA" id="ARBA00004141"/>
    </source>
</evidence>
<dbReference type="EMBL" id="ML736222">
    <property type="protein sequence ID" value="KAE8377506.1"/>
    <property type="molecule type" value="Genomic_DNA"/>
</dbReference>
<feature type="transmembrane region" description="Helical" evidence="7">
    <location>
        <begin position="176"/>
        <end position="200"/>
    </location>
</feature>
<feature type="transmembrane region" description="Helical" evidence="7">
    <location>
        <begin position="212"/>
        <end position="232"/>
    </location>
</feature>
<evidence type="ECO:0000256" key="3">
    <source>
        <dbReference type="ARBA" id="ARBA00022989"/>
    </source>
</evidence>
<feature type="transmembrane region" description="Helical" evidence="7">
    <location>
        <begin position="244"/>
        <end position="269"/>
    </location>
</feature>
<dbReference type="OrthoDB" id="5022096at2759"/>
<evidence type="ECO:0000256" key="5">
    <source>
        <dbReference type="ARBA" id="ARBA00038359"/>
    </source>
</evidence>
<evidence type="ECO:0000256" key="2">
    <source>
        <dbReference type="ARBA" id="ARBA00022692"/>
    </source>
</evidence>
<keyword evidence="3 7" id="KW-1133">Transmembrane helix</keyword>
<feature type="region of interest" description="Disordered" evidence="6">
    <location>
        <begin position="284"/>
        <end position="340"/>
    </location>
</feature>
<evidence type="ECO:0000256" key="6">
    <source>
        <dbReference type="SAM" id="MobiDB-lite"/>
    </source>
</evidence>
<dbReference type="GO" id="GO:0016020">
    <property type="term" value="C:membrane"/>
    <property type="evidence" value="ECO:0007669"/>
    <property type="project" value="UniProtKB-SubCell"/>
</dbReference>
<dbReference type="Pfam" id="PF20684">
    <property type="entry name" value="Fung_rhodopsin"/>
    <property type="match status" value="1"/>
</dbReference>
<feature type="transmembrane region" description="Helical" evidence="7">
    <location>
        <begin position="126"/>
        <end position="147"/>
    </location>
</feature>
<feature type="transmembrane region" description="Helical" evidence="7">
    <location>
        <begin position="44"/>
        <end position="70"/>
    </location>
</feature>
<organism evidence="9 10">
    <name type="scientific">Aspergillus bertholletiae</name>
    <dbReference type="NCBI Taxonomy" id="1226010"/>
    <lineage>
        <taxon>Eukaryota</taxon>
        <taxon>Fungi</taxon>
        <taxon>Dikarya</taxon>
        <taxon>Ascomycota</taxon>
        <taxon>Pezizomycotina</taxon>
        <taxon>Eurotiomycetes</taxon>
        <taxon>Eurotiomycetidae</taxon>
        <taxon>Eurotiales</taxon>
        <taxon>Aspergillaceae</taxon>
        <taxon>Aspergillus</taxon>
        <taxon>Aspergillus subgen. Circumdati</taxon>
    </lineage>
</organism>
<feature type="transmembrane region" description="Helical" evidence="7">
    <location>
        <begin position="90"/>
        <end position="114"/>
    </location>
</feature>
<sequence length="370" mass="40945">MAIFADDAPHLAGSVIMLTLVAFITYALRVYCRISKRSWGAEDWIMTSAVIPFCVLTAGCLGGAFNGIGVHNFRLDEPGNVKYQAEGQKYFLIFEVGYVAAIIPIKFSISWMLIRVAEGRRLYINIQYGLITMFVTMNIIALIFILINCTPPEAAWNPSLLEKGGSCRPAHVLTDIYYATTAVNIVTDWVTALMPIPLLWRVQLDRNTKISIIGLMGLGILASLSACVRLKYTVNLTNQTDFLFAVANVVIWGFAENAIGMIVGNVATLRPLFRSLFDRTVRSKGYSSNSHPTGPSRFAPSYELSGRGKSAQNTFSATTGEVRGINGKNRDNYSQLSDGDSQKQIIKNYDDHGNTDIMVSRQVNITYEQH</sequence>
<evidence type="ECO:0000259" key="8">
    <source>
        <dbReference type="Pfam" id="PF20684"/>
    </source>
</evidence>
<name>A0A5N7B6Z2_9EURO</name>
<feature type="transmembrane region" description="Helical" evidence="7">
    <location>
        <begin position="12"/>
        <end position="32"/>
    </location>
</feature>
<dbReference type="InterPro" id="IPR049326">
    <property type="entry name" value="Rhodopsin_dom_fungi"/>
</dbReference>
<protein>
    <recommendedName>
        <fullName evidence="8">Rhodopsin domain-containing protein</fullName>
    </recommendedName>
</protein>
<evidence type="ECO:0000313" key="9">
    <source>
        <dbReference type="EMBL" id="KAE8377506.1"/>
    </source>
</evidence>